<feature type="region of interest" description="Disordered" evidence="1">
    <location>
        <begin position="79"/>
        <end position="99"/>
    </location>
</feature>
<reference evidence="2 3" key="1">
    <citation type="journal article" date="2020" name="Antonie Van Leeuwenhoek">
        <title>Rhodopirellula heiligendammensis sp. nov., Rhodopirellula pilleata sp. nov., and Rhodopirellula solitaria sp. nov. isolated from natural or artificial marine surfaces in Northern Germany and California, USA, and emended description of the genus Rhodopirellula.</title>
        <authorList>
            <person name="Kallscheuer N."/>
            <person name="Wiegand S."/>
            <person name="Jogler M."/>
            <person name="Boedeker C."/>
            <person name="Peeters S.H."/>
            <person name="Rast P."/>
            <person name="Heuer A."/>
            <person name="Jetten M.S.M."/>
            <person name="Rohde M."/>
            <person name="Jogler C."/>
        </authorList>
    </citation>
    <scope>NUCLEOTIDE SEQUENCE [LARGE SCALE GENOMIC DNA]</scope>
    <source>
        <strain evidence="2 3">Poly21</strain>
    </source>
</reference>
<proteinExistence type="predicted"/>
<dbReference type="AlphaFoldDB" id="A0A5C6C7R6"/>
<accession>A0A5C6C7R6</accession>
<protein>
    <submittedName>
        <fullName evidence="2">Uncharacterized protein</fullName>
    </submittedName>
</protein>
<comment type="caution">
    <text evidence="2">The sequence shown here is derived from an EMBL/GenBank/DDBJ whole genome shotgun (WGS) entry which is preliminary data.</text>
</comment>
<dbReference type="RefSeq" id="WP_146406326.1">
    <property type="nucleotide sequence ID" value="NZ_SJPU01000001.1"/>
</dbReference>
<evidence type="ECO:0000313" key="2">
    <source>
        <dbReference type="EMBL" id="TWU19541.1"/>
    </source>
</evidence>
<organism evidence="2 3">
    <name type="scientific">Allorhodopirellula heiligendammensis</name>
    <dbReference type="NCBI Taxonomy" id="2714739"/>
    <lineage>
        <taxon>Bacteria</taxon>
        <taxon>Pseudomonadati</taxon>
        <taxon>Planctomycetota</taxon>
        <taxon>Planctomycetia</taxon>
        <taxon>Pirellulales</taxon>
        <taxon>Pirellulaceae</taxon>
        <taxon>Allorhodopirellula</taxon>
    </lineage>
</organism>
<dbReference type="Proteomes" id="UP000319908">
    <property type="component" value="Unassembled WGS sequence"/>
</dbReference>
<name>A0A5C6C7R6_9BACT</name>
<dbReference type="EMBL" id="SJPU01000001">
    <property type="protein sequence ID" value="TWU19541.1"/>
    <property type="molecule type" value="Genomic_DNA"/>
</dbReference>
<evidence type="ECO:0000256" key="1">
    <source>
        <dbReference type="SAM" id="MobiDB-lite"/>
    </source>
</evidence>
<gene>
    <name evidence="2" type="ORF">Poly21_17150</name>
</gene>
<evidence type="ECO:0000313" key="3">
    <source>
        <dbReference type="Proteomes" id="UP000319908"/>
    </source>
</evidence>
<sequence>MTTAIVVFFIAFALFVAVRRGVFSRFTGSGNAIPLLPFTAPGDQPPRASEWEKQLLADALDDHRRDKAKASLFAELRAISDPGPSASPASSAKPANPFE</sequence>
<keyword evidence="3" id="KW-1185">Reference proteome</keyword>